<evidence type="ECO:0000256" key="1">
    <source>
        <dbReference type="ARBA" id="ARBA00022801"/>
    </source>
</evidence>
<dbReference type="InterPro" id="IPR001932">
    <property type="entry name" value="PPM-type_phosphatase-like_dom"/>
</dbReference>
<organism evidence="4">
    <name type="scientific">uncultured Pseudonocardia sp</name>
    <dbReference type="NCBI Taxonomy" id="211455"/>
    <lineage>
        <taxon>Bacteria</taxon>
        <taxon>Bacillati</taxon>
        <taxon>Actinomycetota</taxon>
        <taxon>Actinomycetes</taxon>
        <taxon>Pseudonocardiales</taxon>
        <taxon>Pseudonocardiaceae</taxon>
        <taxon>Pseudonocardia</taxon>
        <taxon>environmental samples</taxon>
    </lineage>
</organism>
<dbReference type="Pfam" id="PF07228">
    <property type="entry name" value="SpoIIE"/>
    <property type="match status" value="1"/>
</dbReference>
<proteinExistence type="predicted"/>
<reference evidence="4" key="1">
    <citation type="submission" date="2020-02" db="EMBL/GenBank/DDBJ databases">
        <authorList>
            <person name="Meier V. D."/>
        </authorList>
    </citation>
    <scope>NUCLEOTIDE SEQUENCE</scope>
    <source>
        <strain evidence="4">AVDCRST_MAG66</strain>
    </source>
</reference>
<accession>A0A6J4PX14</accession>
<dbReference type="AlphaFoldDB" id="A0A6J4PX14"/>
<evidence type="ECO:0000256" key="2">
    <source>
        <dbReference type="SAM" id="MobiDB-lite"/>
    </source>
</evidence>
<keyword evidence="1" id="KW-0378">Hydrolase</keyword>
<dbReference type="InterPro" id="IPR052016">
    <property type="entry name" value="Bact_Sigma-Reg"/>
</dbReference>
<dbReference type="InterPro" id="IPR036457">
    <property type="entry name" value="PPM-type-like_dom_sf"/>
</dbReference>
<name>A0A6J4PX14_9PSEU</name>
<feature type="region of interest" description="Disordered" evidence="2">
    <location>
        <begin position="299"/>
        <end position="320"/>
    </location>
</feature>
<feature type="compositionally biased region" description="Low complexity" evidence="2">
    <location>
        <begin position="311"/>
        <end position="320"/>
    </location>
</feature>
<evidence type="ECO:0000313" key="4">
    <source>
        <dbReference type="EMBL" id="CAA9428304.1"/>
    </source>
</evidence>
<sequence length="320" mass="33864">MSAHGPDPWWESLAVMVEGGHTASDATELADLLARAVRPVGLTVRAFLVDRPQRVLTRLDTADRAPDDVVEVDGTPGGEAFQLLRIAVAEDGDALWVPVVDGADRLGVLRLGLPAGADPHDEGLHQRCRVFAGLVGHVLATKFPFSDTLQRVRRTAGMHPAAELLWQLLPPQTITTPAAVVSAVVEPYDRVGGDAYDYSVDHDAVFVALFDAVGHDMQSGLTAAVALAAVRSARRGGERDLVELARAADRAIAANRGAGYRFASAALARLDTRTGRLSYLLAGHPPPLRLRPGAVATMDHTPRPPLGVLGGPDVPAAVEQ</sequence>
<protein>
    <submittedName>
        <fullName evidence="4">Serine phosphatase RsbU, regulator of sigma subunit</fullName>
    </submittedName>
</protein>
<dbReference type="PANTHER" id="PTHR43156:SF2">
    <property type="entry name" value="STAGE II SPORULATION PROTEIN E"/>
    <property type="match status" value="1"/>
</dbReference>
<gene>
    <name evidence="4" type="ORF">AVDCRST_MAG66-3093</name>
</gene>
<dbReference type="EMBL" id="CADCUS010000452">
    <property type="protein sequence ID" value="CAA9428304.1"/>
    <property type="molecule type" value="Genomic_DNA"/>
</dbReference>
<dbReference type="SUPFAM" id="SSF81606">
    <property type="entry name" value="PP2C-like"/>
    <property type="match status" value="1"/>
</dbReference>
<dbReference type="PANTHER" id="PTHR43156">
    <property type="entry name" value="STAGE II SPORULATION PROTEIN E-RELATED"/>
    <property type="match status" value="1"/>
</dbReference>
<feature type="domain" description="PPM-type phosphatase" evidence="3">
    <location>
        <begin position="202"/>
        <end position="316"/>
    </location>
</feature>
<dbReference type="GO" id="GO:0016791">
    <property type="term" value="F:phosphatase activity"/>
    <property type="evidence" value="ECO:0007669"/>
    <property type="project" value="TreeGrafter"/>
</dbReference>
<feature type="non-terminal residue" evidence="4">
    <location>
        <position position="320"/>
    </location>
</feature>
<evidence type="ECO:0000259" key="3">
    <source>
        <dbReference type="Pfam" id="PF07228"/>
    </source>
</evidence>
<dbReference type="Gene3D" id="3.60.40.10">
    <property type="entry name" value="PPM-type phosphatase domain"/>
    <property type="match status" value="1"/>
</dbReference>